<dbReference type="Pfam" id="PF18911">
    <property type="entry name" value="PKD_4"/>
    <property type="match status" value="1"/>
</dbReference>
<dbReference type="SUPFAM" id="SSF49299">
    <property type="entry name" value="PKD domain"/>
    <property type="match status" value="2"/>
</dbReference>
<dbReference type="PROSITE" id="PS51257">
    <property type="entry name" value="PROKAR_LIPOPROTEIN"/>
    <property type="match status" value="1"/>
</dbReference>
<dbReference type="Gene3D" id="2.60.40.10">
    <property type="entry name" value="Immunoglobulins"/>
    <property type="match status" value="2"/>
</dbReference>
<dbReference type="RefSeq" id="WP_349094586.1">
    <property type="nucleotide sequence ID" value="NZ_JBBMFL010000024.1"/>
</dbReference>
<dbReference type="CDD" id="cd00146">
    <property type="entry name" value="PKD"/>
    <property type="match status" value="2"/>
</dbReference>
<accession>A0ABV1H0J9</accession>
<comment type="caution">
    <text evidence="3">The sequence shown here is derived from an EMBL/GenBank/DDBJ whole genome shotgun (WGS) entry which is preliminary data.</text>
</comment>
<protein>
    <submittedName>
        <fullName evidence="3">PKD domain-containing protein</fullName>
    </submittedName>
</protein>
<keyword evidence="1" id="KW-0732">Signal</keyword>
<feature type="signal peptide" evidence="1">
    <location>
        <begin position="1"/>
        <end position="20"/>
    </location>
</feature>
<dbReference type="InterPro" id="IPR035986">
    <property type="entry name" value="PKD_dom_sf"/>
</dbReference>
<evidence type="ECO:0000313" key="3">
    <source>
        <dbReference type="EMBL" id="MEQ2546202.1"/>
    </source>
</evidence>
<dbReference type="SMART" id="SM00089">
    <property type="entry name" value="PKD"/>
    <property type="match status" value="2"/>
</dbReference>
<dbReference type="InterPro" id="IPR000601">
    <property type="entry name" value="PKD_dom"/>
</dbReference>
<evidence type="ECO:0000259" key="2">
    <source>
        <dbReference type="PROSITE" id="PS50093"/>
    </source>
</evidence>
<dbReference type="Gene3D" id="2.160.20.110">
    <property type="match status" value="1"/>
</dbReference>
<dbReference type="InterPro" id="IPR022409">
    <property type="entry name" value="PKD/Chitinase_dom"/>
</dbReference>
<evidence type="ECO:0000256" key="1">
    <source>
        <dbReference type="SAM" id="SignalP"/>
    </source>
</evidence>
<organism evidence="3 4">
    <name type="scientific">Alistipes intestinihominis</name>
    <dbReference type="NCBI Taxonomy" id="3133172"/>
    <lineage>
        <taxon>Bacteria</taxon>
        <taxon>Pseudomonadati</taxon>
        <taxon>Bacteroidota</taxon>
        <taxon>Bacteroidia</taxon>
        <taxon>Bacteroidales</taxon>
        <taxon>Rikenellaceae</taxon>
        <taxon>Alistipes</taxon>
    </lineage>
</organism>
<dbReference type="EMBL" id="JBBMFL010000024">
    <property type="protein sequence ID" value="MEQ2546202.1"/>
    <property type="molecule type" value="Genomic_DNA"/>
</dbReference>
<keyword evidence="4" id="KW-1185">Reference proteome</keyword>
<proteinExistence type="predicted"/>
<gene>
    <name evidence="3" type="ORF">WMO46_14745</name>
</gene>
<dbReference type="Proteomes" id="UP001460202">
    <property type="component" value="Unassembled WGS sequence"/>
</dbReference>
<feature type="chain" id="PRO_5046907592" evidence="1">
    <location>
        <begin position="21"/>
        <end position="555"/>
    </location>
</feature>
<sequence length="555" mass="57811">MKKIISLLCVACLAFAVACSDDKEVDQAFDSVLTPDFTFDDSEEIIAGVDAVQFIDNSKAEGTEISGYFWHFGFAGLGNWSEDAVPNPVMYKDAGEYTVTLTVYGADGNSRSTKRTIVVKAANLAPSASFSYTPETVVVDTEVTFTDTSVDSDGEIVARRWTLPDNTTSTDASVKYTFTKGGTFSVTLRVTDDRGASSEVSKTVYVAGGESSGSGTADDPWVIATADRWNEIAASINGSGEFAPDAYYMLASDIDFSGKEFVAWRNFSGRLDGNGRRLMGITATNTVASADIDKEAGAFGIICVNDGTVKNISVEANFTSTGHRLGGIVGKNNGTIDGACFKGNLSGDKRVGGIAGENNKIIVNCATLGGTIRGSDLNGDGSVENCGGLVGGNTNKNAFVINCYGWADSVILEGGGNSGGLIGYGGSDSFAINCYSTTAVVSGGNSSIGTVGYIKKSNLQNIYGNAALAQVIGSSKNTGANAPSVWPTPTTGSLTLDQMMSGAVTVPSSGLQKESFVEALNAGVDIFNSATFDQKPEGVILRRWKSSGTYPVLAD</sequence>
<feature type="domain" description="PKD" evidence="2">
    <location>
        <begin position="126"/>
        <end position="206"/>
    </location>
</feature>
<evidence type="ECO:0000313" key="4">
    <source>
        <dbReference type="Proteomes" id="UP001460202"/>
    </source>
</evidence>
<dbReference type="InterPro" id="IPR013783">
    <property type="entry name" value="Ig-like_fold"/>
</dbReference>
<dbReference type="PROSITE" id="PS50093">
    <property type="entry name" value="PKD"/>
    <property type="match status" value="1"/>
</dbReference>
<name>A0ABV1H0J9_9BACT</name>
<reference evidence="3 4" key="1">
    <citation type="submission" date="2024-03" db="EMBL/GenBank/DDBJ databases">
        <title>Human intestinal bacterial collection.</title>
        <authorList>
            <person name="Pauvert C."/>
            <person name="Hitch T.C.A."/>
            <person name="Clavel T."/>
        </authorList>
    </citation>
    <scope>NUCLEOTIDE SEQUENCE [LARGE SCALE GENOMIC DNA]</scope>
    <source>
        <strain evidence="3 4">CLA-KB-H122</strain>
    </source>
</reference>